<dbReference type="PANTHER" id="PTHR33246:SF51">
    <property type="entry name" value="MYB_SANT-LIKE DOMAIN-CONTAINING PROTEIN"/>
    <property type="match status" value="1"/>
</dbReference>
<protein>
    <submittedName>
        <fullName evidence="2">Uncharacterized protein</fullName>
    </submittedName>
</protein>
<evidence type="ECO:0000313" key="3">
    <source>
        <dbReference type="Proteomes" id="UP000324748"/>
    </source>
</evidence>
<dbReference type="Proteomes" id="UP000324748">
    <property type="component" value="Unassembled WGS sequence"/>
</dbReference>
<evidence type="ECO:0000313" key="2">
    <source>
        <dbReference type="EMBL" id="KAA1136123.1"/>
    </source>
</evidence>
<dbReference type="EMBL" id="VDEP01000036">
    <property type="protein sequence ID" value="KAA1136123.1"/>
    <property type="molecule type" value="Genomic_DNA"/>
</dbReference>
<dbReference type="EMBL" id="VSWC01000106">
    <property type="protein sequence ID" value="KAA1085711.1"/>
    <property type="molecule type" value="Genomic_DNA"/>
</dbReference>
<sequence>MASTELASDSKTMDSDSSNLKVSRIVDSNYLDWSFVVLLHLKSLGFSYVLDPVNEKERSAAYVKESVAVSSFIARKIHPTNLRFI</sequence>
<accession>A0A5B0SFV4</accession>
<organism evidence="2 4">
    <name type="scientific">Puccinia graminis f. sp. tritici</name>
    <dbReference type="NCBI Taxonomy" id="56615"/>
    <lineage>
        <taxon>Eukaryota</taxon>
        <taxon>Fungi</taxon>
        <taxon>Dikarya</taxon>
        <taxon>Basidiomycota</taxon>
        <taxon>Pucciniomycotina</taxon>
        <taxon>Pucciniomycetes</taxon>
        <taxon>Pucciniales</taxon>
        <taxon>Pucciniaceae</taxon>
        <taxon>Puccinia</taxon>
    </lineage>
</organism>
<proteinExistence type="predicted"/>
<keyword evidence="3" id="KW-1185">Reference proteome</keyword>
<evidence type="ECO:0000313" key="4">
    <source>
        <dbReference type="Proteomes" id="UP000325313"/>
    </source>
</evidence>
<dbReference type="Proteomes" id="UP000325313">
    <property type="component" value="Unassembled WGS sequence"/>
</dbReference>
<name>A0A5B0SFV4_PUCGR</name>
<comment type="caution">
    <text evidence="2">The sequence shown here is derived from an EMBL/GenBank/DDBJ whole genome shotgun (WGS) entry which is preliminary data.</text>
</comment>
<dbReference type="AlphaFoldDB" id="A0A5B0SFV4"/>
<reference evidence="3 4" key="1">
    <citation type="submission" date="2019-05" db="EMBL/GenBank/DDBJ databases">
        <title>Emergence of the Ug99 lineage of the wheat stem rust pathogen through somatic hybridization.</title>
        <authorList>
            <person name="Li F."/>
            <person name="Upadhyaya N.M."/>
            <person name="Sperschneider J."/>
            <person name="Matny O."/>
            <person name="Nguyen-Phuc H."/>
            <person name="Mago R."/>
            <person name="Raley C."/>
            <person name="Miller M.E."/>
            <person name="Silverstein K.A.T."/>
            <person name="Henningsen E."/>
            <person name="Hirsch C.D."/>
            <person name="Visser B."/>
            <person name="Pretorius Z.A."/>
            <person name="Steffenson B.J."/>
            <person name="Schwessinger B."/>
            <person name="Dodds P.N."/>
            <person name="Figueroa M."/>
        </authorList>
    </citation>
    <scope>NUCLEOTIDE SEQUENCE [LARGE SCALE GENOMIC DNA]</scope>
    <source>
        <strain evidence="1">21-0</strain>
        <strain evidence="2 4">Ug99</strain>
    </source>
</reference>
<gene>
    <name evidence="1" type="ORF">PGT21_016930</name>
    <name evidence="2" type="ORF">PGTUg99_032087</name>
</gene>
<evidence type="ECO:0000313" key="1">
    <source>
        <dbReference type="EMBL" id="KAA1085711.1"/>
    </source>
</evidence>
<dbReference type="OrthoDB" id="10463534at2759"/>
<dbReference type="PANTHER" id="PTHR33246">
    <property type="entry name" value="CCHC-TYPE DOMAIN-CONTAINING PROTEIN"/>
    <property type="match status" value="1"/>
</dbReference>